<keyword evidence="1" id="KW-0472">Membrane</keyword>
<keyword evidence="1" id="KW-1133">Transmembrane helix</keyword>
<name>A0A0A8H0K8_9BACT</name>
<dbReference type="STRING" id="1031564.CINS_0315"/>
<evidence type="ECO:0000313" key="3">
    <source>
        <dbReference type="Proteomes" id="UP000031163"/>
    </source>
</evidence>
<feature type="transmembrane region" description="Helical" evidence="1">
    <location>
        <begin position="151"/>
        <end position="170"/>
    </location>
</feature>
<evidence type="ECO:0000313" key="2">
    <source>
        <dbReference type="EMBL" id="AJC87315.1"/>
    </source>
</evidence>
<evidence type="ECO:0000256" key="1">
    <source>
        <dbReference type="SAM" id="Phobius"/>
    </source>
</evidence>
<feature type="transmembrane region" description="Helical" evidence="1">
    <location>
        <begin position="124"/>
        <end position="145"/>
    </location>
</feature>
<dbReference type="Proteomes" id="UP000031163">
    <property type="component" value="Chromosome"/>
</dbReference>
<gene>
    <name evidence="2" type="ORF">CINS_0315</name>
</gene>
<dbReference type="KEGG" id="cis:CINS_0315"/>
<sequence length="379" mass="45195">MKKECKQREVFYIAGYDPRGYRHYYTMFKKNLILQSEVSNYDLQISKSEAKEKLYPCWHIKTKTTDIKYTFLAWNDIVKKNWSENIKDALYDFYSFFKIYTITGLFIKFGKESFNQLITGYYPFFYVLLSGIFTLFCAFGSLYYFEEKIHFIFGILAFVLCLLIFPKIFYKLGKKLAVFWIARICSFCANWEKNKQGELEQRIKYFSERVFDCLKRHADDENYELILCAHSVGTILCINVLTQVLEKCEKENIAFDNLKILTLGECIPLVSYQKKSHDFRKNLEYLGTKKLFWYDFTSIIDGACFSQVDFIRTSGVKANFGPKYLSAKFHTLYKKQDYAKIKRDKYKAHFLYLFATQIQEKYNFFDFIVGQNMLEERIN</sequence>
<dbReference type="RefSeq" id="WP_039649270.1">
    <property type="nucleotide sequence ID" value="NZ_CP007770.1"/>
</dbReference>
<dbReference type="GeneID" id="74431130"/>
<dbReference type="EMBL" id="CP007770">
    <property type="protein sequence ID" value="AJC87315.1"/>
    <property type="molecule type" value="Genomic_DNA"/>
</dbReference>
<dbReference type="AlphaFoldDB" id="A0A0A8H0K8"/>
<protein>
    <submittedName>
        <fullName evidence="2">Putative membrane protein</fullName>
    </submittedName>
</protein>
<dbReference type="HOGENOM" id="CLU_035702_1_0_7"/>
<accession>A0A0A8H0K8</accession>
<reference evidence="2 3" key="1">
    <citation type="journal article" date="2014" name="Genome Biol. Evol.">
        <title>Comparative Genomics of the Campylobacter lari Group.</title>
        <authorList>
            <person name="Miller W.G."/>
            <person name="Yee E."/>
            <person name="Chapman M.H."/>
            <person name="Smith T.P."/>
            <person name="Bono J.L."/>
            <person name="Huynh S."/>
            <person name="Parker C.T."/>
            <person name="Vandamme P."/>
            <person name="Luong K."/>
            <person name="Korlach J."/>
        </authorList>
    </citation>
    <scope>NUCLEOTIDE SEQUENCE [LARGE SCALE GENOMIC DNA]</scope>
    <source>
        <strain evidence="2 3">NCTC 12927</strain>
    </source>
</reference>
<organism evidence="2 3">
    <name type="scientific">Campylobacter insulaenigrae NCTC 12927</name>
    <dbReference type="NCBI Taxonomy" id="1031564"/>
    <lineage>
        <taxon>Bacteria</taxon>
        <taxon>Pseudomonadati</taxon>
        <taxon>Campylobacterota</taxon>
        <taxon>Epsilonproteobacteria</taxon>
        <taxon>Campylobacterales</taxon>
        <taxon>Campylobacteraceae</taxon>
        <taxon>Campylobacter</taxon>
    </lineage>
</organism>
<keyword evidence="1" id="KW-0812">Transmembrane</keyword>
<proteinExistence type="predicted"/>